<evidence type="ECO:0008006" key="8">
    <source>
        <dbReference type="Google" id="ProtNLM"/>
    </source>
</evidence>
<evidence type="ECO:0000256" key="4">
    <source>
        <dbReference type="SAM" id="MobiDB-lite"/>
    </source>
</evidence>
<dbReference type="GO" id="GO:0016491">
    <property type="term" value="F:oxidoreductase activity"/>
    <property type="evidence" value="ECO:0007669"/>
    <property type="project" value="UniProtKB-KW"/>
</dbReference>
<dbReference type="Gene3D" id="3.40.50.970">
    <property type="match status" value="1"/>
</dbReference>
<dbReference type="EMBL" id="UINC01049594">
    <property type="protein sequence ID" value="SVB61560.1"/>
    <property type="molecule type" value="Genomic_DNA"/>
</dbReference>
<dbReference type="InterPro" id="IPR029061">
    <property type="entry name" value="THDP-binding"/>
</dbReference>
<protein>
    <recommendedName>
        <fullName evidence="8">Transketolase-like pyrimidine-binding domain-containing protein</fullName>
    </recommendedName>
</protein>
<reference evidence="7" key="1">
    <citation type="submission" date="2018-05" db="EMBL/GenBank/DDBJ databases">
        <authorList>
            <person name="Lanie J.A."/>
            <person name="Ng W.-L."/>
            <person name="Kazmierczak K.M."/>
            <person name="Andrzejewski T.M."/>
            <person name="Davidsen T.M."/>
            <person name="Wayne K.J."/>
            <person name="Tettelin H."/>
            <person name="Glass J.I."/>
            <person name="Rusch D."/>
            <person name="Podicherti R."/>
            <person name="Tsui H.-C.T."/>
            <person name="Winkler M.E."/>
        </authorList>
    </citation>
    <scope>NUCLEOTIDE SEQUENCE</scope>
</reference>
<dbReference type="InterPro" id="IPR005475">
    <property type="entry name" value="Transketolase-like_Pyr-bd"/>
</dbReference>
<dbReference type="InterPro" id="IPR033248">
    <property type="entry name" value="Transketolase_C"/>
</dbReference>
<feature type="domain" description="Transketolase C-terminal" evidence="6">
    <location>
        <begin position="86"/>
        <end position="208"/>
    </location>
</feature>
<dbReference type="Gene3D" id="3.40.50.920">
    <property type="match status" value="1"/>
</dbReference>
<keyword evidence="3" id="KW-0786">Thiamine pyrophosphate</keyword>
<dbReference type="SUPFAM" id="SSF52518">
    <property type="entry name" value="Thiamin diphosphate-binding fold (THDP-binding)"/>
    <property type="match status" value="1"/>
</dbReference>
<evidence type="ECO:0000259" key="5">
    <source>
        <dbReference type="Pfam" id="PF02779"/>
    </source>
</evidence>
<feature type="domain" description="Transketolase-like pyrimidine-binding" evidence="5">
    <location>
        <begin position="3"/>
        <end position="67"/>
    </location>
</feature>
<dbReference type="FunFam" id="3.40.50.920:FF:000001">
    <property type="entry name" value="Pyruvate dehydrogenase E1 beta subunit"/>
    <property type="match status" value="1"/>
</dbReference>
<name>A0A382FF21_9ZZZZ</name>
<evidence type="ECO:0000256" key="1">
    <source>
        <dbReference type="ARBA" id="ARBA00001964"/>
    </source>
</evidence>
<evidence type="ECO:0000256" key="3">
    <source>
        <dbReference type="ARBA" id="ARBA00023052"/>
    </source>
</evidence>
<proteinExistence type="predicted"/>
<dbReference type="InterPro" id="IPR009014">
    <property type="entry name" value="Transketo_C/PFOR_II"/>
</dbReference>
<dbReference type="SUPFAM" id="SSF52922">
    <property type="entry name" value="TK C-terminal domain-like"/>
    <property type="match status" value="1"/>
</dbReference>
<keyword evidence="2" id="KW-0560">Oxidoreductase</keyword>
<dbReference type="Pfam" id="PF02779">
    <property type="entry name" value="Transket_pyr"/>
    <property type="match status" value="1"/>
</dbReference>
<evidence type="ECO:0000256" key="2">
    <source>
        <dbReference type="ARBA" id="ARBA00023002"/>
    </source>
</evidence>
<feature type="non-terminal residue" evidence="7">
    <location>
        <position position="1"/>
    </location>
</feature>
<gene>
    <name evidence="7" type="ORF">METZ01_LOCUS214414</name>
</gene>
<dbReference type="AlphaFoldDB" id="A0A382FF21"/>
<sequence length="245" mass="26762">KGNVPVVIRMIIGRGWGQGPQHSQSLQSWFAHIPGLKVIMPTTPEDAKGMLISSVEDNNPVISLEHRWLHNVTGKVPSGIYRTPIGKCQVMRKGSHVTVVATSIMSLESLKAAEILSQDGIELEVIDVRTLRPLDRETILKSVRKTGRLIVADTGWKEVGFSAEVVSLAAEEAFSHLKIPPRRLTLADSPTPTTAALTDHFYPRANNIVYIAREMMGQDPDVNAPSSIQDSIPLDVPDSSFAGPF</sequence>
<dbReference type="PANTHER" id="PTHR43257">
    <property type="entry name" value="PYRUVATE DEHYDROGENASE E1 COMPONENT BETA SUBUNIT"/>
    <property type="match status" value="1"/>
</dbReference>
<accession>A0A382FF21</accession>
<dbReference type="PANTHER" id="PTHR43257:SF2">
    <property type="entry name" value="PYRUVATE DEHYDROGENASE E1 COMPONENT SUBUNIT BETA"/>
    <property type="match status" value="1"/>
</dbReference>
<evidence type="ECO:0000313" key="7">
    <source>
        <dbReference type="EMBL" id="SVB61560.1"/>
    </source>
</evidence>
<feature type="region of interest" description="Disordered" evidence="4">
    <location>
        <begin position="221"/>
        <end position="245"/>
    </location>
</feature>
<comment type="cofactor">
    <cofactor evidence="1">
        <name>thiamine diphosphate</name>
        <dbReference type="ChEBI" id="CHEBI:58937"/>
    </cofactor>
</comment>
<organism evidence="7">
    <name type="scientific">marine metagenome</name>
    <dbReference type="NCBI Taxonomy" id="408172"/>
    <lineage>
        <taxon>unclassified sequences</taxon>
        <taxon>metagenomes</taxon>
        <taxon>ecological metagenomes</taxon>
    </lineage>
</organism>
<dbReference type="Pfam" id="PF02780">
    <property type="entry name" value="Transketolase_C"/>
    <property type="match status" value="1"/>
</dbReference>
<evidence type="ECO:0000259" key="6">
    <source>
        <dbReference type="Pfam" id="PF02780"/>
    </source>
</evidence>